<sequence length="67" mass="6215">MMGRHLLQGSAASQGLSANDKGSATISSNGSDGVSGTGASGSGASPNQGRSQATNGASIAPAPAPAM</sequence>
<evidence type="ECO:0000313" key="3">
    <source>
        <dbReference type="Proteomes" id="UP001491310"/>
    </source>
</evidence>
<feature type="compositionally biased region" description="Polar residues" evidence="1">
    <location>
        <begin position="10"/>
        <end position="29"/>
    </location>
</feature>
<accession>A0ABR2YHC0</accession>
<name>A0ABR2YHC0_9CHLO</name>
<comment type="caution">
    <text evidence="2">The sequence shown here is derived from an EMBL/GenBank/DDBJ whole genome shotgun (WGS) entry which is preliminary data.</text>
</comment>
<evidence type="ECO:0000313" key="2">
    <source>
        <dbReference type="EMBL" id="KAK9905553.1"/>
    </source>
</evidence>
<reference evidence="2 3" key="1">
    <citation type="journal article" date="2024" name="Nat. Commun.">
        <title>Phylogenomics reveals the evolutionary origins of lichenization in chlorophyte algae.</title>
        <authorList>
            <person name="Puginier C."/>
            <person name="Libourel C."/>
            <person name="Otte J."/>
            <person name="Skaloud P."/>
            <person name="Haon M."/>
            <person name="Grisel S."/>
            <person name="Petersen M."/>
            <person name="Berrin J.G."/>
            <person name="Delaux P.M."/>
            <person name="Dal Grande F."/>
            <person name="Keller J."/>
        </authorList>
    </citation>
    <scope>NUCLEOTIDE SEQUENCE [LARGE SCALE GENOMIC DNA]</scope>
    <source>
        <strain evidence="2 3">SAG 216-7</strain>
    </source>
</reference>
<gene>
    <name evidence="2" type="ORF">WJX75_002040</name>
</gene>
<feature type="region of interest" description="Disordered" evidence="1">
    <location>
        <begin position="1"/>
        <end position="67"/>
    </location>
</feature>
<keyword evidence="3" id="KW-1185">Reference proteome</keyword>
<dbReference type="EMBL" id="JALJOT010000011">
    <property type="protein sequence ID" value="KAK9905553.1"/>
    <property type="molecule type" value="Genomic_DNA"/>
</dbReference>
<proteinExistence type="predicted"/>
<organism evidence="2 3">
    <name type="scientific">Coccomyxa subellipsoidea</name>
    <dbReference type="NCBI Taxonomy" id="248742"/>
    <lineage>
        <taxon>Eukaryota</taxon>
        <taxon>Viridiplantae</taxon>
        <taxon>Chlorophyta</taxon>
        <taxon>core chlorophytes</taxon>
        <taxon>Trebouxiophyceae</taxon>
        <taxon>Trebouxiophyceae incertae sedis</taxon>
        <taxon>Coccomyxaceae</taxon>
        <taxon>Coccomyxa</taxon>
    </lineage>
</organism>
<evidence type="ECO:0000256" key="1">
    <source>
        <dbReference type="SAM" id="MobiDB-lite"/>
    </source>
</evidence>
<dbReference type="Proteomes" id="UP001491310">
    <property type="component" value="Unassembled WGS sequence"/>
</dbReference>
<feature type="compositionally biased region" description="Polar residues" evidence="1">
    <location>
        <begin position="46"/>
        <end position="57"/>
    </location>
</feature>
<protein>
    <submittedName>
        <fullName evidence="2">Uncharacterized protein</fullName>
    </submittedName>
</protein>